<evidence type="ECO:0000256" key="6">
    <source>
        <dbReference type="SAM" id="Phobius"/>
    </source>
</evidence>
<dbReference type="GO" id="GO:0016020">
    <property type="term" value="C:membrane"/>
    <property type="evidence" value="ECO:0007669"/>
    <property type="project" value="UniProtKB-SubCell"/>
</dbReference>
<dbReference type="RefSeq" id="WP_185104159.1">
    <property type="nucleotide sequence ID" value="NZ_JACHMI010000001.1"/>
</dbReference>
<keyword evidence="3 6" id="KW-0812">Transmembrane</keyword>
<feature type="transmembrane region" description="Helical" evidence="6">
    <location>
        <begin position="64"/>
        <end position="82"/>
    </location>
</feature>
<sequence length="297" mass="31146">MSRRGWVLFALISVMWGIPYLLIKVAVSEVSVPVLVFARTAIGAALLLPLALRGGQLGMLRRHWRPVIAFAFLEILAPWWLLSDAERTLSSSTAGLLIAAAPILGVLLARMTGGEERLGRTRWAGMALGLVGAAVLAGPHLEGGSAWSITEVLLTVLAYALAPLIADRYLRDVPTIPLTAACLAFAALVYAPAAAWTWPTAMPSGSVLVALAGLGVLCTGLAFVVYVELIKEAGPSRALVSTYVNPAVAIAAGVLVLQEPLTALIVVSFVLILAGSVLATRAEGEVTPARELEDVRS</sequence>
<feature type="transmembrane region" description="Helical" evidence="6">
    <location>
        <begin position="238"/>
        <end position="257"/>
    </location>
</feature>
<keyword evidence="9" id="KW-1185">Reference proteome</keyword>
<comment type="similarity">
    <text evidence="2">Belongs to the EamA transporter family.</text>
</comment>
<keyword evidence="4 6" id="KW-1133">Transmembrane helix</keyword>
<reference evidence="8 9" key="1">
    <citation type="submission" date="2020-08" db="EMBL/GenBank/DDBJ databases">
        <title>Sequencing the genomes of 1000 actinobacteria strains.</title>
        <authorList>
            <person name="Klenk H.-P."/>
        </authorList>
    </citation>
    <scope>NUCLEOTIDE SEQUENCE [LARGE SCALE GENOMIC DNA]</scope>
    <source>
        <strain evidence="8 9">DSM 43768</strain>
    </source>
</reference>
<feature type="transmembrane region" description="Helical" evidence="6">
    <location>
        <begin position="204"/>
        <end position="226"/>
    </location>
</feature>
<dbReference type="PANTHER" id="PTHR32322:SF9">
    <property type="entry name" value="AMINO-ACID METABOLITE EFFLUX PUMP-RELATED"/>
    <property type="match status" value="1"/>
</dbReference>
<dbReference type="SUPFAM" id="SSF103481">
    <property type="entry name" value="Multidrug resistance efflux transporter EmrE"/>
    <property type="match status" value="2"/>
</dbReference>
<feature type="domain" description="EamA" evidence="7">
    <location>
        <begin position="151"/>
        <end position="280"/>
    </location>
</feature>
<keyword evidence="5 6" id="KW-0472">Membrane</keyword>
<accession>A0A7X0NUD8</accession>
<dbReference type="AlphaFoldDB" id="A0A7X0NUD8"/>
<evidence type="ECO:0000256" key="4">
    <source>
        <dbReference type="ARBA" id="ARBA00022989"/>
    </source>
</evidence>
<organism evidence="8 9">
    <name type="scientific">Nonomuraea rubra</name>
    <dbReference type="NCBI Taxonomy" id="46180"/>
    <lineage>
        <taxon>Bacteria</taxon>
        <taxon>Bacillati</taxon>
        <taxon>Actinomycetota</taxon>
        <taxon>Actinomycetes</taxon>
        <taxon>Streptosporangiales</taxon>
        <taxon>Streptosporangiaceae</taxon>
        <taxon>Nonomuraea</taxon>
    </lineage>
</organism>
<evidence type="ECO:0000256" key="5">
    <source>
        <dbReference type="ARBA" id="ARBA00023136"/>
    </source>
</evidence>
<feature type="transmembrane region" description="Helical" evidence="6">
    <location>
        <begin position="147"/>
        <end position="166"/>
    </location>
</feature>
<dbReference type="EMBL" id="JACHMI010000001">
    <property type="protein sequence ID" value="MBB6549785.1"/>
    <property type="molecule type" value="Genomic_DNA"/>
</dbReference>
<feature type="transmembrane region" description="Helical" evidence="6">
    <location>
        <begin position="263"/>
        <end position="280"/>
    </location>
</feature>
<comment type="subcellular location">
    <subcellularLocation>
        <location evidence="1">Membrane</location>
        <topology evidence="1">Multi-pass membrane protein</topology>
    </subcellularLocation>
</comment>
<dbReference type="InterPro" id="IPR000620">
    <property type="entry name" value="EamA_dom"/>
</dbReference>
<gene>
    <name evidence="8" type="ORF">HD593_004580</name>
</gene>
<evidence type="ECO:0000313" key="8">
    <source>
        <dbReference type="EMBL" id="MBB6549785.1"/>
    </source>
</evidence>
<feature type="transmembrane region" description="Helical" evidence="6">
    <location>
        <begin position="7"/>
        <end position="26"/>
    </location>
</feature>
<dbReference type="InterPro" id="IPR050638">
    <property type="entry name" value="AA-Vitamin_Transporters"/>
</dbReference>
<dbReference type="Proteomes" id="UP000565579">
    <property type="component" value="Unassembled WGS sequence"/>
</dbReference>
<dbReference type="Pfam" id="PF00892">
    <property type="entry name" value="EamA"/>
    <property type="match status" value="2"/>
</dbReference>
<feature type="transmembrane region" description="Helical" evidence="6">
    <location>
        <begin position="32"/>
        <end position="52"/>
    </location>
</feature>
<evidence type="ECO:0000259" key="7">
    <source>
        <dbReference type="Pfam" id="PF00892"/>
    </source>
</evidence>
<comment type="caution">
    <text evidence="8">The sequence shown here is derived from an EMBL/GenBank/DDBJ whole genome shotgun (WGS) entry which is preliminary data.</text>
</comment>
<feature type="domain" description="EamA" evidence="7">
    <location>
        <begin position="6"/>
        <end position="136"/>
    </location>
</feature>
<evidence type="ECO:0000256" key="2">
    <source>
        <dbReference type="ARBA" id="ARBA00007362"/>
    </source>
</evidence>
<evidence type="ECO:0000256" key="1">
    <source>
        <dbReference type="ARBA" id="ARBA00004141"/>
    </source>
</evidence>
<feature type="transmembrane region" description="Helical" evidence="6">
    <location>
        <begin position="94"/>
        <end position="111"/>
    </location>
</feature>
<evidence type="ECO:0000313" key="9">
    <source>
        <dbReference type="Proteomes" id="UP000565579"/>
    </source>
</evidence>
<feature type="transmembrane region" description="Helical" evidence="6">
    <location>
        <begin position="178"/>
        <end position="198"/>
    </location>
</feature>
<dbReference type="InterPro" id="IPR037185">
    <property type="entry name" value="EmrE-like"/>
</dbReference>
<dbReference type="PANTHER" id="PTHR32322">
    <property type="entry name" value="INNER MEMBRANE TRANSPORTER"/>
    <property type="match status" value="1"/>
</dbReference>
<protein>
    <submittedName>
        <fullName evidence="8">Drug/metabolite transporter (DMT)-like permease</fullName>
    </submittedName>
</protein>
<proteinExistence type="inferred from homology"/>
<evidence type="ECO:0000256" key="3">
    <source>
        <dbReference type="ARBA" id="ARBA00022692"/>
    </source>
</evidence>
<name>A0A7X0NUD8_9ACTN</name>
<feature type="transmembrane region" description="Helical" evidence="6">
    <location>
        <begin position="123"/>
        <end position="141"/>
    </location>
</feature>